<feature type="transmembrane region" description="Helical" evidence="7">
    <location>
        <begin position="67"/>
        <end position="91"/>
    </location>
</feature>
<evidence type="ECO:0000259" key="9">
    <source>
        <dbReference type="PROSITE" id="PS50186"/>
    </source>
</evidence>
<dbReference type="VEuPathDB" id="FungiDB:PYU1_G011301"/>
<keyword evidence="5" id="KW-0175">Coiled coil</keyword>
<proteinExistence type="predicted"/>
<feature type="domain" description="Protein kinase" evidence="8">
    <location>
        <begin position="348"/>
        <end position="678"/>
    </location>
</feature>
<dbReference type="PROSITE" id="PS50186">
    <property type="entry name" value="DEP"/>
    <property type="match status" value="1"/>
</dbReference>
<dbReference type="SUPFAM" id="SSF46785">
    <property type="entry name" value="Winged helix' DNA-binding domain"/>
    <property type="match status" value="1"/>
</dbReference>
<dbReference type="PROSITE" id="PS00108">
    <property type="entry name" value="PROTEIN_KINASE_ST"/>
    <property type="match status" value="1"/>
</dbReference>
<feature type="transmembrane region" description="Helical" evidence="7">
    <location>
        <begin position="212"/>
        <end position="232"/>
    </location>
</feature>
<reference evidence="10" key="3">
    <citation type="submission" date="2015-02" db="UniProtKB">
        <authorList>
            <consortium name="EnsemblProtists"/>
        </authorList>
    </citation>
    <scope>IDENTIFICATION</scope>
    <source>
        <strain evidence="10">DAOM BR144</strain>
    </source>
</reference>
<feature type="region of interest" description="Disordered" evidence="6">
    <location>
        <begin position="808"/>
        <end position="837"/>
    </location>
</feature>
<reference evidence="11" key="2">
    <citation type="submission" date="2010-04" db="EMBL/GenBank/DDBJ databases">
        <authorList>
            <person name="Buell R."/>
            <person name="Hamilton J."/>
            <person name="Hostetler J."/>
        </authorList>
    </citation>
    <scope>NUCLEOTIDE SEQUENCE [LARGE SCALE GENOMIC DNA]</scope>
    <source>
        <strain evidence="11">DAOM:BR144</strain>
    </source>
</reference>
<dbReference type="Pfam" id="PF07714">
    <property type="entry name" value="PK_Tyr_Ser-Thr"/>
    <property type="match status" value="1"/>
</dbReference>
<evidence type="ECO:0000256" key="1">
    <source>
        <dbReference type="ARBA" id="ARBA00022527"/>
    </source>
</evidence>
<feature type="transmembrane region" description="Helical" evidence="7">
    <location>
        <begin position="117"/>
        <end position="141"/>
    </location>
</feature>
<dbReference type="SUPFAM" id="SSF56112">
    <property type="entry name" value="Protein kinase-like (PK-like)"/>
    <property type="match status" value="1"/>
</dbReference>
<sequence length="909" mass="101624">MVAALNDTLAVSSSSVAPNGSAMDTGGSSGSIGYITTNATSPDTAAQHQAAVMAKQMLLEYLSKKFHLLQVFLVLGYFAMFTLCIVLIAYLRYNRSVALKGDSIAARKIILPAFEPLLWILGFATGLYTLFMVLALSMVWFRYSIPALATECIYSGRQFVFLIVVVYMLQKSVSIPALRRTVVITLVLSTYTIPLQYVLLEENTNHEGQSSVSYFMLTAGRGMLMFLYLYIAIWPPGRASKRTIREYCMFAFIYYTFTFTYGELFRNNLMEEAFAMTYVTILWGAMCPLVIWRVLKADTEHWRGMGQRACALQSVFRQKHQFSERISSQGLHVLIEMHRKYIIDFAYLKIQEKIGMGSSATVFNGILHPDVPVAIKVYTPANFTEDTVAEFSHEAALCGALNHPNIVKFYGMCVFPPAICLVSELCQGSLDDVTRANLRHHNSGKEPQHINHQQPLINLGYMIDAARAVAYLHSFSPAFLHRDIKPSNFMVDAENNVKLTDFGESRSLAKAAPCVQGTTSDRDDTVTMLETSGENLRHEEDRVLGISTSYRPATALMAAEPVKMTVKGTVDYMAPELIKGKAGLAEYGEAADVYSLAMTMWDIINPGAEKFPTLKNNHLQVFEFVIDGKRPHIEEHSMHPGLRQVIESAWHTDPRMRPSAQNIVHILEAIQEELHAVFAQELMNELKMDMVAMSNHGDGMPTLFTGEHAVSRMEDMNYVGTTAEAIRLGNALMDAGLLHHQQHARGFENADALYFFDEDNIILCKPICVQNARDYEQAMAMTIHEDDAAGAATTPSNSQIPYQSILRRSRQYSEYSTGSSRSGTTERGGRTAGTRSDRPLLEHGTMCMCRKYGQRLENLKASRRRFRRKFKAISEENVLTVKLLAADTGAHTTMPDFGEFDAVDPNLQA</sequence>
<keyword evidence="7" id="KW-1133">Transmembrane helix</keyword>
<keyword evidence="3 4" id="KW-0067">ATP-binding</keyword>
<feature type="transmembrane region" description="Helical" evidence="7">
    <location>
        <begin position="244"/>
        <end position="261"/>
    </location>
</feature>
<keyword evidence="7" id="KW-0812">Transmembrane</keyword>
<evidence type="ECO:0000313" key="10">
    <source>
        <dbReference type="EnsemblProtists" id="PYU1_T011326"/>
    </source>
</evidence>
<feature type="transmembrane region" description="Helical" evidence="7">
    <location>
        <begin position="147"/>
        <end position="169"/>
    </location>
</feature>
<dbReference type="OMA" id="FAHLEWH"/>
<evidence type="ECO:0000256" key="3">
    <source>
        <dbReference type="ARBA" id="ARBA00022840"/>
    </source>
</evidence>
<dbReference type="HOGENOM" id="CLU_014648_0_0_1"/>
<dbReference type="PROSITE" id="PS50011">
    <property type="entry name" value="PROTEIN_KINASE_DOM"/>
    <property type="match status" value="1"/>
</dbReference>
<feature type="compositionally biased region" description="Low complexity" evidence="6">
    <location>
        <begin position="816"/>
        <end position="825"/>
    </location>
</feature>
<dbReference type="AlphaFoldDB" id="K3X277"/>
<dbReference type="EnsemblProtists" id="PYU1_T011326">
    <property type="protein sequence ID" value="PYU1_T011326"/>
    <property type="gene ID" value="PYU1_G011301"/>
</dbReference>
<evidence type="ECO:0000256" key="2">
    <source>
        <dbReference type="ARBA" id="ARBA00022741"/>
    </source>
</evidence>
<dbReference type="SMART" id="SM00049">
    <property type="entry name" value="DEP"/>
    <property type="match status" value="1"/>
</dbReference>
<dbReference type="InterPro" id="IPR008271">
    <property type="entry name" value="Ser/Thr_kinase_AS"/>
</dbReference>
<dbReference type="PANTHER" id="PTHR44329:SF289">
    <property type="entry name" value="SERINE_THREONINE-PROTEIN KINASE VIK"/>
    <property type="match status" value="1"/>
</dbReference>
<feature type="binding site" evidence="4">
    <location>
        <position position="376"/>
    </location>
    <ligand>
        <name>ATP</name>
        <dbReference type="ChEBI" id="CHEBI:30616"/>
    </ligand>
</feature>
<evidence type="ECO:0000259" key="8">
    <source>
        <dbReference type="PROSITE" id="PS50011"/>
    </source>
</evidence>
<dbReference type="eggNOG" id="KOG0192">
    <property type="taxonomic scope" value="Eukaryota"/>
</dbReference>
<evidence type="ECO:0000313" key="11">
    <source>
        <dbReference type="Proteomes" id="UP000019132"/>
    </source>
</evidence>
<organism evidence="10 11">
    <name type="scientific">Globisporangium ultimum (strain ATCC 200006 / CBS 805.95 / DAOM BR144)</name>
    <name type="common">Pythium ultimum</name>
    <dbReference type="NCBI Taxonomy" id="431595"/>
    <lineage>
        <taxon>Eukaryota</taxon>
        <taxon>Sar</taxon>
        <taxon>Stramenopiles</taxon>
        <taxon>Oomycota</taxon>
        <taxon>Peronosporomycetes</taxon>
        <taxon>Pythiales</taxon>
        <taxon>Pythiaceae</taxon>
        <taxon>Globisporangium</taxon>
    </lineage>
</organism>
<keyword evidence="1" id="KW-0723">Serine/threonine-protein kinase</keyword>
<dbReference type="Pfam" id="PF00069">
    <property type="entry name" value="Pkinase"/>
    <property type="match status" value="1"/>
</dbReference>
<dbReference type="STRING" id="431595.K3X277"/>
<dbReference type="SMART" id="SM00220">
    <property type="entry name" value="S_TKc"/>
    <property type="match status" value="1"/>
</dbReference>
<dbReference type="GO" id="GO:0004674">
    <property type="term" value="F:protein serine/threonine kinase activity"/>
    <property type="evidence" value="ECO:0007669"/>
    <property type="project" value="UniProtKB-KW"/>
</dbReference>
<evidence type="ECO:0008006" key="12">
    <source>
        <dbReference type="Google" id="ProtNLM"/>
    </source>
</evidence>
<dbReference type="InterPro" id="IPR036390">
    <property type="entry name" value="WH_DNA-bd_sf"/>
</dbReference>
<dbReference type="GO" id="GO:0005524">
    <property type="term" value="F:ATP binding"/>
    <property type="evidence" value="ECO:0007669"/>
    <property type="project" value="UniProtKB-UniRule"/>
</dbReference>
<dbReference type="InterPro" id="IPR001245">
    <property type="entry name" value="Ser-Thr/Tyr_kinase_cat_dom"/>
</dbReference>
<keyword evidence="7" id="KW-0472">Membrane</keyword>
<dbReference type="InterPro" id="IPR017441">
    <property type="entry name" value="Protein_kinase_ATP_BS"/>
</dbReference>
<feature type="domain" description="DEP" evidence="9">
    <location>
        <begin position="700"/>
        <end position="758"/>
    </location>
</feature>
<dbReference type="InterPro" id="IPR036388">
    <property type="entry name" value="WH-like_DNA-bd_sf"/>
</dbReference>
<dbReference type="Proteomes" id="UP000019132">
    <property type="component" value="Unassembled WGS sequence"/>
</dbReference>
<keyword evidence="2 4" id="KW-0547">Nucleotide-binding</keyword>
<evidence type="ECO:0000256" key="5">
    <source>
        <dbReference type="SAM" id="Coils"/>
    </source>
</evidence>
<evidence type="ECO:0000256" key="7">
    <source>
        <dbReference type="SAM" id="Phobius"/>
    </source>
</evidence>
<feature type="coiled-coil region" evidence="5">
    <location>
        <begin position="849"/>
        <end position="876"/>
    </location>
</feature>
<reference evidence="11" key="1">
    <citation type="journal article" date="2010" name="Genome Biol.">
        <title>Genome sequence of the necrotrophic plant pathogen Pythium ultimum reveals original pathogenicity mechanisms and effector repertoire.</title>
        <authorList>
            <person name="Levesque C.A."/>
            <person name="Brouwer H."/>
            <person name="Cano L."/>
            <person name="Hamilton J.P."/>
            <person name="Holt C."/>
            <person name="Huitema E."/>
            <person name="Raffaele S."/>
            <person name="Robideau G.P."/>
            <person name="Thines M."/>
            <person name="Win J."/>
            <person name="Zerillo M.M."/>
            <person name="Beakes G.W."/>
            <person name="Boore J.L."/>
            <person name="Busam D."/>
            <person name="Dumas B."/>
            <person name="Ferriera S."/>
            <person name="Fuerstenberg S.I."/>
            <person name="Gachon C.M."/>
            <person name="Gaulin E."/>
            <person name="Govers F."/>
            <person name="Grenville-Briggs L."/>
            <person name="Horner N."/>
            <person name="Hostetler J."/>
            <person name="Jiang R.H."/>
            <person name="Johnson J."/>
            <person name="Krajaejun T."/>
            <person name="Lin H."/>
            <person name="Meijer H.J."/>
            <person name="Moore B."/>
            <person name="Morris P."/>
            <person name="Phuntmart V."/>
            <person name="Puiu D."/>
            <person name="Shetty J."/>
            <person name="Stajich J.E."/>
            <person name="Tripathy S."/>
            <person name="Wawra S."/>
            <person name="van West P."/>
            <person name="Whitty B.R."/>
            <person name="Coutinho P.M."/>
            <person name="Henrissat B."/>
            <person name="Martin F."/>
            <person name="Thomas P.D."/>
            <person name="Tyler B.M."/>
            <person name="De Vries R.P."/>
            <person name="Kamoun S."/>
            <person name="Yandell M."/>
            <person name="Tisserat N."/>
            <person name="Buell C.R."/>
        </authorList>
    </citation>
    <scope>NUCLEOTIDE SEQUENCE</scope>
    <source>
        <strain evidence="11">DAOM:BR144</strain>
    </source>
</reference>
<dbReference type="Gene3D" id="1.10.510.10">
    <property type="entry name" value="Transferase(Phosphotransferase) domain 1"/>
    <property type="match status" value="1"/>
</dbReference>
<dbReference type="GO" id="GO:0035556">
    <property type="term" value="P:intracellular signal transduction"/>
    <property type="evidence" value="ECO:0007669"/>
    <property type="project" value="InterPro"/>
</dbReference>
<dbReference type="InterPro" id="IPR011009">
    <property type="entry name" value="Kinase-like_dom_sf"/>
</dbReference>
<evidence type="ECO:0000256" key="4">
    <source>
        <dbReference type="PROSITE-ProRule" id="PRU10141"/>
    </source>
</evidence>
<feature type="transmembrane region" description="Helical" evidence="7">
    <location>
        <begin position="181"/>
        <end position="200"/>
    </location>
</feature>
<name>K3X277_GLOUD</name>
<accession>K3X277</accession>
<dbReference type="InterPro" id="IPR000719">
    <property type="entry name" value="Prot_kinase_dom"/>
</dbReference>
<protein>
    <recommendedName>
        <fullName evidence="12">Protein kinase domain-containing protein</fullName>
    </recommendedName>
</protein>
<keyword evidence="11" id="KW-1185">Reference proteome</keyword>
<dbReference type="InParanoid" id="K3X277"/>
<dbReference type="EMBL" id="GL376562">
    <property type="status" value="NOT_ANNOTATED_CDS"/>
    <property type="molecule type" value="Genomic_DNA"/>
</dbReference>
<dbReference type="PANTHER" id="PTHR44329">
    <property type="entry name" value="SERINE/THREONINE-PROTEIN KINASE TNNI3K-RELATED"/>
    <property type="match status" value="1"/>
</dbReference>
<keyword evidence="1" id="KW-0808">Transferase</keyword>
<keyword evidence="1" id="KW-0418">Kinase</keyword>
<dbReference type="InterPro" id="IPR051681">
    <property type="entry name" value="Ser/Thr_Kinases-Pseudokinases"/>
</dbReference>
<dbReference type="Gene3D" id="3.30.200.20">
    <property type="entry name" value="Phosphorylase Kinase, domain 1"/>
    <property type="match status" value="1"/>
</dbReference>
<dbReference type="InterPro" id="IPR000591">
    <property type="entry name" value="DEP_dom"/>
</dbReference>
<dbReference type="PROSITE" id="PS00107">
    <property type="entry name" value="PROTEIN_KINASE_ATP"/>
    <property type="match status" value="1"/>
</dbReference>
<dbReference type="Gene3D" id="1.10.10.10">
    <property type="entry name" value="Winged helix-like DNA-binding domain superfamily/Winged helix DNA-binding domain"/>
    <property type="match status" value="1"/>
</dbReference>
<evidence type="ECO:0000256" key="6">
    <source>
        <dbReference type="SAM" id="MobiDB-lite"/>
    </source>
</evidence>
<dbReference type="CDD" id="cd04371">
    <property type="entry name" value="DEP"/>
    <property type="match status" value="1"/>
</dbReference>